<name>A0AAJ0ET57_9PEZI</name>
<accession>A0AAJ0ET57</accession>
<keyword evidence="2" id="KW-1185">Reference proteome</keyword>
<evidence type="ECO:0000313" key="2">
    <source>
        <dbReference type="Proteomes" id="UP001224890"/>
    </source>
</evidence>
<sequence length="103" mass="11148">MKYGESGAPSHVQRAIDHLGCVSICVVCGRRNAEKRKVNSGWEGWAAVSGWRDWMIGDVTRRAAWETQTRKLGEIPNATRVAGRGVVALHVSCCARAGGVLNT</sequence>
<dbReference type="GeneID" id="85456892"/>
<dbReference type="Proteomes" id="UP001224890">
    <property type="component" value="Unassembled WGS sequence"/>
</dbReference>
<reference evidence="1" key="1">
    <citation type="submission" date="2021-06" db="EMBL/GenBank/DDBJ databases">
        <title>Comparative genomics, transcriptomics and evolutionary studies reveal genomic signatures of adaptation to plant cell wall in hemibiotrophic fungi.</title>
        <authorList>
            <consortium name="DOE Joint Genome Institute"/>
            <person name="Baroncelli R."/>
            <person name="Diaz J.F."/>
            <person name="Benocci T."/>
            <person name="Peng M."/>
            <person name="Battaglia E."/>
            <person name="Haridas S."/>
            <person name="Andreopoulos W."/>
            <person name="Labutti K."/>
            <person name="Pangilinan J."/>
            <person name="Floch G.L."/>
            <person name="Makela M.R."/>
            <person name="Henrissat B."/>
            <person name="Grigoriev I.V."/>
            <person name="Crouch J.A."/>
            <person name="De Vries R.P."/>
            <person name="Sukno S.A."/>
            <person name="Thon M.R."/>
        </authorList>
    </citation>
    <scope>NUCLEOTIDE SEQUENCE</scope>
    <source>
        <strain evidence="1">CBS 193.32</strain>
    </source>
</reference>
<gene>
    <name evidence="1" type="ORF">BDP55DRAFT_632012</name>
</gene>
<dbReference type="RefSeq" id="XP_060429834.1">
    <property type="nucleotide sequence ID" value="XM_060572366.1"/>
</dbReference>
<protein>
    <submittedName>
        <fullName evidence="1">Uncharacterized protein</fullName>
    </submittedName>
</protein>
<dbReference type="EMBL" id="JAHMHR010000020">
    <property type="protein sequence ID" value="KAK1675831.1"/>
    <property type="molecule type" value="Genomic_DNA"/>
</dbReference>
<comment type="caution">
    <text evidence="1">The sequence shown here is derived from an EMBL/GenBank/DDBJ whole genome shotgun (WGS) entry which is preliminary data.</text>
</comment>
<evidence type="ECO:0000313" key="1">
    <source>
        <dbReference type="EMBL" id="KAK1675831.1"/>
    </source>
</evidence>
<organism evidence="1 2">
    <name type="scientific">Colletotrichum godetiae</name>
    <dbReference type="NCBI Taxonomy" id="1209918"/>
    <lineage>
        <taxon>Eukaryota</taxon>
        <taxon>Fungi</taxon>
        <taxon>Dikarya</taxon>
        <taxon>Ascomycota</taxon>
        <taxon>Pezizomycotina</taxon>
        <taxon>Sordariomycetes</taxon>
        <taxon>Hypocreomycetidae</taxon>
        <taxon>Glomerellales</taxon>
        <taxon>Glomerellaceae</taxon>
        <taxon>Colletotrichum</taxon>
        <taxon>Colletotrichum acutatum species complex</taxon>
    </lineage>
</organism>
<dbReference type="AlphaFoldDB" id="A0AAJ0ET57"/>
<proteinExistence type="predicted"/>